<reference evidence="6" key="1">
    <citation type="journal article" date="2014" name="Nat. Commun.">
        <title>The emerging biofuel crop Camelina sativa retains a highly undifferentiated hexaploid genome structure.</title>
        <authorList>
            <person name="Kagale S."/>
            <person name="Koh C."/>
            <person name="Nixon J."/>
            <person name="Bollina V."/>
            <person name="Clarke W.E."/>
            <person name="Tuteja R."/>
            <person name="Spillane C."/>
            <person name="Robinson S.J."/>
            <person name="Links M.G."/>
            <person name="Clarke C."/>
            <person name="Higgins E.E."/>
            <person name="Huebert T."/>
            <person name="Sharpe A.G."/>
            <person name="Parkin I.A."/>
        </authorList>
    </citation>
    <scope>NUCLEOTIDE SEQUENCE [LARGE SCALE GENOMIC DNA]</scope>
    <source>
        <strain evidence="6">cv. DH55</strain>
    </source>
</reference>
<dbReference type="Gene3D" id="2.170.150.80">
    <property type="entry name" value="NAC domain"/>
    <property type="match status" value="1"/>
</dbReference>
<keyword evidence="6" id="KW-1185">Reference proteome</keyword>
<feature type="domain" description="NAC" evidence="5">
    <location>
        <begin position="171"/>
        <end position="292"/>
    </location>
</feature>
<dbReference type="SUPFAM" id="SSF101941">
    <property type="entry name" value="NAC domain"/>
    <property type="match status" value="2"/>
</dbReference>
<evidence type="ECO:0000313" key="7">
    <source>
        <dbReference type="RefSeq" id="XP_010495214.1"/>
    </source>
</evidence>
<keyword evidence="1" id="KW-0805">Transcription regulation</keyword>
<accession>A0ABM0Y492</accession>
<sequence length="292" mass="33851">IKAADELLSAEDDVIVSRYLKCMIVNEDAWDGLFTQDVNVFETNPYELFDSESSTFFIVKPRTEQCSKSDGCESGCWRIMGRDKLIKSKDTGKVLGFKKILKFCAKRKPREYKRIWVMEEFRLTNNLNYKQDPQVICKIRFLFEAEISSLLAKHFSYLSTTEPVPVPASLLLPAYGFKSRDPRQDEAEHVLRIPAVYKGKNWPSYVTNNVYRLHPLKFVDLRDQMFLNFGTCIFANQTCGDTEQCDGGYWRIMHPDVRINSMPSRETIGFKKIFKFYETEKQSVGSTYLGPL</sequence>
<evidence type="ECO:0000256" key="3">
    <source>
        <dbReference type="ARBA" id="ARBA00023163"/>
    </source>
</evidence>
<name>A0ABM0Y492_CAMSA</name>
<evidence type="ECO:0000256" key="1">
    <source>
        <dbReference type="ARBA" id="ARBA00023015"/>
    </source>
</evidence>
<dbReference type="Proteomes" id="UP000694864">
    <property type="component" value="Chromosome 20"/>
</dbReference>
<dbReference type="PANTHER" id="PTHR31124">
    <property type="entry name" value="APICAL MERISTEM FORMATION PROTEIN-RELATED-RELATED"/>
    <property type="match status" value="1"/>
</dbReference>
<dbReference type="RefSeq" id="XP_010495214.1">
    <property type="nucleotide sequence ID" value="XM_010496912.1"/>
</dbReference>
<proteinExistence type="predicted"/>
<organism evidence="6 7">
    <name type="scientific">Camelina sativa</name>
    <name type="common">False flax</name>
    <name type="synonym">Myagrum sativum</name>
    <dbReference type="NCBI Taxonomy" id="90675"/>
    <lineage>
        <taxon>Eukaryota</taxon>
        <taxon>Viridiplantae</taxon>
        <taxon>Streptophyta</taxon>
        <taxon>Embryophyta</taxon>
        <taxon>Tracheophyta</taxon>
        <taxon>Spermatophyta</taxon>
        <taxon>Magnoliopsida</taxon>
        <taxon>eudicotyledons</taxon>
        <taxon>Gunneridae</taxon>
        <taxon>Pentapetalae</taxon>
        <taxon>rosids</taxon>
        <taxon>malvids</taxon>
        <taxon>Brassicales</taxon>
        <taxon>Brassicaceae</taxon>
        <taxon>Camelineae</taxon>
        <taxon>Camelina</taxon>
    </lineage>
</organism>
<evidence type="ECO:0000259" key="5">
    <source>
        <dbReference type="PROSITE" id="PS51005"/>
    </source>
</evidence>
<reference evidence="7" key="2">
    <citation type="submission" date="2025-08" db="UniProtKB">
        <authorList>
            <consortium name="RefSeq"/>
        </authorList>
    </citation>
    <scope>IDENTIFICATION</scope>
    <source>
        <tissue evidence="7">Leaf</tissue>
    </source>
</reference>
<dbReference type="GeneID" id="104772280"/>
<evidence type="ECO:0000256" key="2">
    <source>
        <dbReference type="ARBA" id="ARBA00023125"/>
    </source>
</evidence>
<keyword evidence="4" id="KW-0539">Nucleus</keyword>
<evidence type="ECO:0000313" key="6">
    <source>
        <dbReference type="Proteomes" id="UP000694864"/>
    </source>
</evidence>
<gene>
    <name evidence="7" type="primary">LOC104772280</name>
</gene>
<feature type="non-terminal residue" evidence="7">
    <location>
        <position position="1"/>
    </location>
</feature>
<dbReference type="Pfam" id="PF02365">
    <property type="entry name" value="NAM"/>
    <property type="match status" value="1"/>
</dbReference>
<dbReference type="PANTHER" id="PTHR31124:SF7">
    <property type="entry name" value="APICAL MERISTEM FORMATION PROTEIN-RELATED"/>
    <property type="match status" value="1"/>
</dbReference>
<protein>
    <submittedName>
        <fullName evidence="7">Uncharacterized protein LOC104772280</fullName>
    </submittedName>
</protein>
<keyword evidence="3" id="KW-0804">Transcription</keyword>
<dbReference type="InterPro" id="IPR003441">
    <property type="entry name" value="NAC-dom"/>
</dbReference>
<dbReference type="InterPro" id="IPR036093">
    <property type="entry name" value="NAC_dom_sf"/>
</dbReference>
<feature type="domain" description="NAC" evidence="5">
    <location>
        <begin position="2"/>
        <end position="142"/>
    </location>
</feature>
<evidence type="ECO:0000256" key="4">
    <source>
        <dbReference type="ARBA" id="ARBA00023242"/>
    </source>
</evidence>
<keyword evidence="2" id="KW-0238">DNA-binding</keyword>
<dbReference type="PROSITE" id="PS51005">
    <property type="entry name" value="NAC"/>
    <property type="match status" value="2"/>
</dbReference>